<proteinExistence type="predicted"/>
<dbReference type="EMBL" id="JARBHB010000016">
    <property type="protein sequence ID" value="KAJ8866931.1"/>
    <property type="molecule type" value="Genomic_DNA"/>
</dbReference>
<name>A0ABQ9G366_9NEOP</name>
<evidence type="ECO:0000313" key="2">
    <source>
        <dbReference type="Proteomes" id="UP001159363"/>
    </source>
</evidence>
<organism evidence="1 2">
    <name type="scientific">Dryococelus australis</name>
    <dbReference type="NCBI Taxonomy" id="614101"/>
    <lineage>
        <taxon>Eukaryota</taxon>
        <taxon>Metazoa</taxon>
        <taxon>Ecdysozoa</taxon>
        <taxon>Arthropoda</taxon>
        <taxon>Hexapoda</taxon>
        <taxon>Insecta</taxon>
        <taxon>Pterygota</taxon>
        <taxon>Neoptera</taxon>
        <taxon>Polyneoptera</taxon>
        <taxon>Phasmatodea</taxon>
        <taxon>Verophasmatodea</taxon>
        <taxon>Anareolatae</taxon>
        <taxon>Phasmatidae</taxon>
        <taxon>Eurycanthinae</taxon>
        <taxon>Dryococelus</taxon>
    </lineage>
</organism>
<sequence length="105" mass="12002">MITDRRLQCEDVKAKLTSAHICESAKACCSGRCTKMSEGSQYYKPIFDFMQNLHQSGLLYEAVVAHHLVPTCIKRFKQISVRTMFFSFLNDNVDAFVSDARPMPF</sequence>
<protein>
    <submittedName>
        <fullName evidence="1">Uncharacterized protein</fullName>
    </submittedName>
</protein>
<comment type="caution">
    <text evidence="1">The sequence shown here is derived from an EMBL/GenBank/DDBJ whole genome shotgun (WGS) entry which is preliminary data.</text>
</comment>
<accession>A0ABQ9G366</accession>
<reference evidence="1 2" key="1">
    <citation type="submission" date="2023-02" db="EMBL/GenBank/DDBJ databases">
        <title>LHISI_Scaffold_Assembly.</title>
        <authorList>
            <person name="Stuart O.P."/>
            <person name="Cleave R."/>
            <person name="Magrath M.J.L."/>
            <person name="Mikheyev A.S."/>
        </authorList>
    </citation>
    <scope>NUCLEOTIDE SEQUENCE [LARGE SCALE GENOMIC DNA]</scope>
    <source>
        <strain evidence="1">Daus_M_001</strain>
        <tissue evidence="1">Leg muscle</tissue>
    </source>
</reference>
<keyword evidence="2" id="KW-1185">Reference proteome</keyword>
<evidence type="ECO:0000313" key="1">
    <source>
        <dbReference type="EMBL" id="KAJ8866931.1"/>
    </source>
</evidence>
<dbReference type="Proteomes" id="UP001159363">
    <property type="component" value="Chromosome 15"/>
</dbReference>
<gene>
    <name evidence="1" type="ORF">PR048_032793</name>
</gene>